<keyword evidence="3" id="KW-1185">Reference proteome</keyword>
<evidence type="ECO:0000313" key="3">
    <source>
        <dbReference type="Proteomes" id="UP000539538"/>
    </source>
</evidence>
<reference evidence="2 3" key="1">
    <citation type="submission" date="2020-08" db="EMBL/GenBank/DDBJ databases">
        <title>Genomic Encyclopedia of Type Strains, Phase IV (KMG-IV): sequencing the most valuable type-strain genomes for metagenomic binning, comparative biology and taxonomic classification.</title>
        <authorList>
            <person name="Goeker M."/>
        </authorList>
    </citation>
    <scope>NUCLEOTIDE SEQUENCE [LARGE SCALE GENOMIC DNA]</scope>
    <source>
        <strain evidence="2 3">DSM 7050</strain>
    </source>
</reference>
<gene>
    <name evidence="2" type="ORF">GGQ99_001351</name>
</gene>
<dbReference type="RefSeq" id="WP_183261546.1">
    <property type="nucleotide sequence ID" value="NZ_BAAAVZ010000003.1"/>
</dbReference>
<dbReference type="Pfam" id="PF14216">
    <property type="entry name" value="DUF4326"/>
    <property type="match status" value="1"/>
</dbReference>
<dbReference type="Proteomes" id="UP000539538">
    <property type="component" value="Unassembled WGS sequence"/>
</dbReference>
<sequence>MARRVQLSRKKGWKMPENTVKVDRSTRWGNPFKVTPEHAAAEAVSDFRDYVIGRLVNGVGYPLAELRGKNLACWCRLDQPCHADVLLDLANAPAPAHKEQAE</sequence>
<dbReference type="InterPro" id="IPR025475">
    <property type="entry name" value="DUF4326"/>
</dbReference>
<accession>A0ABR6KYM6</accession>
<evidence type="ECO:0000313" key="2">
    <source>
        <dbReference type="EMBL" id="MBB4649629.1"/>
    </source>
</evidence>
<name>A0ABR6KYM6_9HYPH</name>
<feature type="domain" description="DUF4326" evidence="1">
    <location>
        <begin position="9"/>
        <end position="87"/>
    </location>
</feature>
<evidence type="ECO:0000259" key="1">
    <source>
        <dbReference type="Pfam" id="PF14216"/>
    </source>
</evidence>
<comment type="caution">
    <text evidence="2">The sequence shown here is derived from an EMBL/GenBank/DDBJ whole genome shotgun (WGS) entry which is preliminary data.</text>
</comment>
<organism evidence="2 3">
    <name type="scientific">Aminobacter niigataensis</name>
    <dbReference type="NCBI Taxonomy" id="83265"/>
    <lineage>
        <taxon>Bacteria</taxon>
        <taxon>Pseudomonadati</taxon>
        <taxon>Pseudomonadota</taxon>
        <taxon>Alphaproteobacteria</taxon>
        <taxon>Hyphomicrobiales</taxon>
        <taxon>Phyllobacteriaceae</taxon>
        <taxon>Aminobacter</taxon>
    </lineage>
</organism>
<protein>
    <recommendedName>
        <fullName evidence="1">DUF4326 domain-containing protein</fullName>
    </recommendedName>
</protein>
<proteinExistence type="predicted"/>
<dbReference type="EMBL" id="JACHOT010000001">
    <property type="protein sequence ID" value="MBB4649629.1"/>
    <property type="molecule type" value="Genomic_DNA"/>
</dbReference>